<comment type="pathway">
    <text evidence="6">Bacterial outer membrane biogenesis; lipopolysaccharide biosynthesis.</text>
</comment>
<reference evidence="7 8" key="1">
    <citation type="submission" date="2019-10" db="EMBL/GenBank/DDBJ databases">
        <title>Vibrio sp. nov., isolated from Coralline algae surface.</title>
        <authorList>
            <person name="Geng Y."/>
            <person name="Zhang X."/>
        </authorList>
    </citation>
    <scope>NUCLEOTIDE SEQUENCE [LARGE SCALE GENOMIC DNA]</scope>
    <source>
        <strain evidence="7 8">SM1977</strain>
    </source>
</reference>
<evidence type="ECO:0000256" key="4">
    <source>
        <dbReference type="ARBA" id="ARBA00023136"/>
    </source>
</evidence>
<dbReference type="NCBIfam" id="TIGR02208">
    <property type="entry name" value="lipid_A_msbB"/>
    <property type="match status" value="1"/>
</dbReference>
<keyword evidence="1 6" id="KW-1003">Cell membrane</keyword>
<dbReference type="CDD" id="cd07984">
    <property type="entry name" value="LPLAT_LABLAT-like"/>
    <property type="match status" value="1"/>
</dbReference>
<comment type="catalytic activity">
    <reaction evidence="6">
        <text>an alpha-Kdo-(2-&gt;4)-alpha-Kdo-(2-&gt;6)-(acyl)-lipid IVA + a fatty acyl-[ACP] = an alpha-Kdo-(2-&gt;4)-alpha-Kdo-(2-&gt;6)-lipid A + holo-[ACP]</text>
        <dbReference type="Rhea" id="RHEA:69400"/>
        <dbReference type="Rhea" id="RHEA-COMP:9685"/>
        <dbReference type="Rhea" id="RHEA-COMP:14125"/>
        <dbReference type="ChEBI" id="CHEBI:64479"/>
        <dbReference type="ChEBI" id="CHEBI:138651"/>
        <dbReference type="ChEBI" id="CHEBI:176430"/>
        <dbReference type="ChEBI" id="CHEBI:176431"/>
        <dbReference type="EC" id="2.3.1.243"/>
    </reaction>
</comment>
<dbReference type="RefSeq" id="WP_153447434.1">
    <property type="nucleotide sequence ID" value="NZ_CP045699.1"/>
</dbReference>
<keyword evidence="4 6" id="KW-0472">Membrane</keyword>
<evidence type="ECO:0000256" key="1">
    <source>
        <dbReference type="ARBA" id="ARBA00022475"/>
    </source>
</evidence>
<name>A0A5Q0TH92_9VIBR</name>
<keyword evidence="3 6" id="KW-0808">Transferase</keyword>
<dbReference type="Pfam" id="PF03279">
    <property type="entry name" value="Lip_A_acyltrans"/>
    <property type="match status" value="1"/>
</dbReference>
<dbReference type="GO" id="GO:0005886">
    <property type="term" value="C:plasma membrane"/>
    <property type="evidence" value="ECO:0007669"/>
    <property type="project" value="UniProtKB-SubCell"/>
</dbReference>
<dbReference type="GO" id="GO:0009103">
    <property type="term" value="P:lipopolysaccharide biosynthetic process"/>
    <property type="evidence" value="ECO:0007669"/>
    <property type="project" value="UniProtKB-UniRule"/>
</dbReference>
<keyword evidence="6" id="KW-1133">Transmembrane helix</keyword>
<dbReference type="NCBIfam" id="NF006507">
    <property type="entry name" value="PRK08943.1"/>
    <property type="match status" value="1"/>
</dbReference>
<dbReference type="GO" id="GO:0016747">
    <property type="term" value="F:acyltransferase activity, transferring groups other than amino-acyl groups"/>
    <property type="evidence" value="ECO:0007669"/>
    <property type="project" value="InterPro"/>
</dbReference>
<evidence type="ECO:0000256" key="5">
    <source>
        <dbReference type="ARBA" id="ARBA00023315"/>
    </source>
</evidence>
<dbReference type="Proteomes" id="UP000348942">
    <property type="component" value="Chromosome 1"/>
</dbReference>
<gene>
    <name evidence="6 7" type="primary">lpxM</name>
    <name evidence="7" type="synonym">msbB</name>
    <name evidence="7" type="ORF">GFB47_07575</name>
</gene>
<keyword evidence="6" id="KW-0448">Lipopolysaccharide biosynthesis</keyword>
<evidence type="ECO:0000256" key="3">
    <source>
        <dbReference type="ARBA" id="ARBA00022679"/>
    </source>
</evidence>
<comment type="subcellular location">
    <subcellularLocation>
        <location evidence="6">Cell inner membrane</location>
        <topology evidence="6">Single-pass membrane protein</topology>
    </subcellularLocation>
</comment>
<sequence>MSKSETNSPQAATTDKHLYNPTFEWRFLHPRHWLTWIGLFFAVFLAFIPHRLRDRLAAKLSRLALRREGGPMKKARLNLLNCFPEKSDQERQKLIEDCLATAGQFMFGYPELLLRSRKHNQSRGVVHGGENLFPLLDKGEKVIALVPHFWAIDYAAVMIAAQGYQVSSIVKEQREPITNWLIHRQRMQYGGKIYERSVGIKPFLRSVKDGYLGYYLPDEDHGAQNSVFVPFFATQKATLKGFGKVAKLSRAKVVPMLPAYNAELGKYELHILPVIENLPSGDEETDARAMNKAVEDLVNIDPKQYMWILNLLRTRPDGTRLY</sequence>
<dbReference type="AlphaFoldDB" id="A0A5Q0TH92"/>
<proteinExistence type="inferred from homology"/>
<feature type="transmembrane region" description="Helical" evidence="6">
    <location>
        <begin position="33"/>
        <end position="52"/>
    </location>
</feature>
<dbReference type="PANTHER" id="PTHR30606:SF4">
    <property type="entry name" value="LIPID A BIOSYNTHESIS MYRISTOYLTRANSFERASE"/>
    <property type="match status" value="1"/>
</dbReference>
<dbReference type="EMBL" id="CP045699">
    <property type="protein sequence ID" value="QGA65285.1"/>
    <property type="molecule type" value="Genomic_DNA"/>
</dbReference>
<dbReference type="InterPro" id="IPR004960">
    <property type="entry name" value="LipA_acyltrans"/>
</dbReference>
<evidence type="ECO:0000256" key="6">
    <source>
        <dbReference type="HAMAP-Rule" id="MF_01944"/>
    </source>
</evidence>
<keyword evidence="2 6" id="KW-0997">Cell inner membrane</keyword>
<evidence type="ECO:0000313" key="8">
    <source>
        <dbReference type="Proteomes" id="UP000348942"/>
    </source>
</evidence>
<dbReference type="GO" id="GO:0036104">
    <property type="term" value="P:Kdo2-lipid A biosynthetic process"/>
    <property type="evidence" value="ECO:0007669"/>
    <property type="project" value="UniProtKB-UniRule"/>
</dbReference>
<dbReference type="HAMAP" id="MF_01944">
    <property type="entry name" value="Lipid_A_LpxM"/>
    <property type="match status" value="1"/>
</dbReference>
<accession>A0A5Q0TH92</accession>
<organism evidence="7 8">
    <name type="scientific">Vibrio algicola</name>
    <dbReference type="NCBI Taxonomy" id="2662262"/>
    <lineage>
        <taxon>Bacteria</taxon>
        <taxon>Pseudomonadati</taxon>
        <taxon>Pseudomonadota</taxon>
        <taxon>Gammaproteobacteria</taxon>
        <taxon>Vibrionales</taxon>
        <taxon>Vibrionaceae</taxon>
        <taxon>Vibrio</taxon>
    </lineage>
</organism>
<comment type="function">
    <text evidence="6">Catalyzes the transfer of an acyl chain from an acyl-[acyl-carrier-protein] (ACP) to a Kdo(2)-(acyl)-lipid IV(A) to form a Kdo(2)-lipid A.</text>
</comment>
<dbReference type="UniPathway" id="UPA00360">
    <property type="reaction ID" value="UER00486"/>
</dbReference>
<dbReference type="GO" id="GO:0009276">
    <property type="term" value="C:Gram-negative-bacterium-type cell wall"/>
    <property type="evidence" value="ECO:0007669"/>
    <property type="project" value="InterPro"/>
</dbReference>
<comment type="pathway">
    <text evidence="6">Glycolipid biosynthesis; KDO(2)-lipid A biosynthesis; KDO(2)-lipid A from CMP-3-deoxy-D-manno-octulosonate and lipid IV(A): step 4/4.</text>
</comment>
<dbReference type="PANTHER" id="PTHR30606">
    <property type="entry name" value="LIPID A BIOSYNTHESIS LAUROYL ACYLTRANSFERASE"/>
    <property type="match status" value="1"/>
</dbReference>
<feature type="short sequence motif" description="HXXXXD motif" evidence="6">
    <location>
        <begin position="148"/>
        <end position="153"/>
    </location>
</feature>
<protein>
    <recommendedName>
        <fullName evidence="6">Lipid A biosynthesis acyltransferase</fullName>
        <ecNumber evidence="6">2.3.1.243</ecNumber>
    </recommendedName>
    <alternativeName>
        <fullName evidence="6">Kdo(2)-lauroyl-lipid IV(A) acyltransferase</fullName>
    </alternativeName>
</protein>
<evidence type="ECO:0000313" key="7">
    <source>
        <dbReference type="EMBL" id="QGA65285.1"/>
    </source>
</evidence>
<keyword evidence="8" id="KW-1185">Reference proteome</keyword>
<dbReference type="PIRSF" id="PIRSF026649">
    <property type="entry name" value="MsbB"/>
    <property type="match status" value="1"/>
</dbReference>
<evidence type="ECO:0000256" key="2">
    <source>
        <dbReference type="ARBA" id="ARBA00022519"/>
    </source>
</evidence>
<keyword evidence="5 6" id="KW-0012">Acyltransferase</keyword>
<dbReference type="EC" id="2.3.1.243" evidence="6"/>
<dbReference type="UniPathway" id="UPA00030"/>
<comment type="similarity">
    <text evidence="6">Belongs to the LpxL/LpxM/LpxP family. LpxM subfamily.</text>
</comment>
<keyword evidence="6" id="KW-0812">Transmembrane</keyword>
<dbReference type="InterPro" id="IPR011921">
    <property type="entry name" value="Lipid_A_MsbB"/>
</dbReference>